<keyword evidence="1" id="KW-1133">Transmembrane helix</keyword>
<dbReference type="Proteomes" id="UP000046395">
    <property type="component" value="Unassembled WGS sequence"/>
</dbReference>
<keyword evidence="2" id="KW-1185">Reference proteome</keyword>
<keyword evidence="1" id="KW-0472">Membrane</keyword>
<feature type="transmembrane region" description="Helical" evidence="1">
    <location>
        <begin position="28"/>
        <end position="52"/>
    </location>
</feature>
<reference evidence="3" key="1">
    <citation type="submission" date="2019-12" db="UniProtKB">
        <authorList>
            <consortium name="WormBaseParasite"/>
        </authorList>
    </citation>
    <scope>IDENTIFICATION</scope>
</reference>
<keyword evidence="1" id="KW-0812">Transmembrane</keyword>
<protein>
    <submittedName>
        <fullName evidence="3">Uncharacterized protein</fullName>
    </submittedName>
</protein>
<dbReference type="AlphaFoldDB" id="A0A5S6QTE6"/>
<proteinExistence type="predicted"/>
<dbReference type="WBParaSite" id="TMUE_2000010398.1">
    <property type="protein sequence ID" value="TMUE_2000010398.1"/>
    <property type="gene ID" value="WBGene00293342"/>
</dbReference>
<evidence type="ECO:0000313" key="2">
    <source>
        <dbReference type="Proteomes" id="UP000046395"/>
    </source>
</evidence>
<evidence type="ECO:0000313" key="3">
    <source>
        <dbReference type="WBParaSite" id="TMUE_2000010398.1"/>
    </source>
</evidence>
<organism evidence="2 3">
    <name type="scientific">Trichuris muris</name>
    <name type="common">Mouse whipworm</name>
    <dbReference type="NCBI Taxonomy" id="70415"/>
    <lineage>
        <taxon>Eukaryota</taxon>
        <taxon>Metazoa</taxon>
        <taxon>Ecdysozoa</taxon>
        <taxon>Nematoda</taxon>
        <taxon>Enoplea</taxon>
        <taxon>Dorylaimia</taxon>
        <taxon>Trichinellida</taxon>
        <taxon>Trichuridae</taxon>
        <taxon>Trichuris</taxon>
    </lineage>
</organism>
<sequence>MAVFLLCFFGPKGGPCHAEMSGCVGNLLTVIICFTRLLALLGSIVFLALFFAGAHVHLVCRPLEDVETAKGFVGLLSSTGNKLLHSMLKSSLGISENGTSVPFFNASELTDLINNLSTTSIIRDCKQRKTLFVVLKLNTLNLPVKLANILYAYRITARQDPMHAQVPRIEKGNSSLLATSIQSSNRLSPGNDELYLTPLNPKECANSKDMLKNCLVGAHPYFHTSLFALDAAATNFV</sequence>
<evidence type="ECO:0000256" key="1">
    <source>
        <dbReference type="SAM" id="Phobius"/>
    </source>
</evidence>
<name>A0A5S6QTE6_TRIMR</name>
<accession>A0A5S6QTE6</accession>